<protein>
    <recommendedName>
        <fullName evidence="4">AMP nucleosidase</fullName>
        <ecNumber evidence="3">3.2.2.4</ecNumber>
    </recommendedName>
    <alternativeName>
        <fullName evidence="4">AMP nucleosidase</fullName>
    </alternativeName>
</protein>
<dbReference type="GO" id="GO:0008714">
    <property type="term" value="F:AMP nucleosidase activity"/>
    <property type="evidence" value="ECO:0007669"/>
    <property type="project" value="UniProtKB-EC"/>
</dbReference>
<dbReference type="Proteomes" id="UP000436522">
    <property type="component" value="Unassembled WGS sequence"/>
</dbReference>
<evidence type="ECO:0000256" key="3">
    <source>
        <dbReference type="ARBA" id="ARBA00011985"/>
    </source>
</evidence>
<organism evidence="5 6">
    <name type="scientific">Roseobacter cerasinus</name>
    <dbReference type="NCBI Taxonomy" id="2602289"/>
    <lineage>
        <taxon>Bacteria</taxon>
        <taxon>Pseudomonadati</taxon>
        <taxon>Pseudomonadota</taxon>
        <taxon>Alphaproteobacteria</taxon>
        <taxon>Rhodobacterales</taxon>
        <taxon>Roseobacteraceae</taxon>
        <taxon>Roseobacter</taxon>
    </lineage>
</organism>
<dbReference type="GO" id="GO:0005829">
    <property type="term" value="C:cytosol"/>
    <property type="evidence" value="ECO:0007669"/>
    <property type="project" value="TreeGrafter"/>
</dbReference>
<accession>A0A640VTW4</accession>
<dbReference type="EMBL" id="BLIV01000007">
    <property type="protein sequence ID" value="GFE51828.1"/>
    <property type="molecule type" value="Genomic_DNA"/>
</dbReference>
<evidence type="ECO:0000256" key="2">
    <source>
        <dbReference type="ARBA" id="ARBA00006763"/>
    </source>
</evidence>
<comment type="similarity">
    <text evidence="2">Belongs to the LOG family.</text>
</comment>
<dbReference type="InterPro" id="IPR031100">
    <property type="entry name" value="LOG_fam"/>
</dbReference>
<dbReference type="PANTHER" id="PTHR31223:SF70">
    <property type="entry name" value="LOG FAMILY PROTEIN YJL055W"/>
    <property type="match status" value="1"/>
</dbReference>
<dbReference type="AlphaFoldDB" id="A0A640VTW4"/>
<dbReference type="EC" id="3.2.2.4" evidence="3"/>
<gene>
    <name evidence="5" type="ORF">So717_35810</name>
</gene>
<dbReference type="PANTHER" id="PTHR31223">
    <property type="entry name" value="LOG FAMILY PROTEIN YJL055W"/>
    <property type="match status" value="1"/>
</dbReference>
<reference evidence="5 6" key="1">
    <citation type="submission" date="2019-12" db="EMBL/GenBank/DDBJ databases">
        <title>Roseobacter cerasinus sp. nov., isolated from seawater around aquaculture.</title>
        <authorList>
            <person name="Muramatsu S."/>
            <person name="Takabe Y."/>
            <person name="Mori K."/>
            <person name="Takaichi S."/>
            <person name="Hanada S."/>
        </authorList>
    </citation>
    <scope>NUCLEOTIDE SEQUENCE [LARGE SCALE GENOMIC DNA]</scope>
    <source>
        <strain evidence="5 6">AI77</strain>
    </source>
</reference>
<dbReference type="Pfam" id="PF03641">
    <property type="entry name" value="Lysine_decarbox"/>
    <property type="match status" value="1"/>
</dbReference>
<name>A0A640VTW4_9RHOB</name>
<sequence length="96" mass="11006">MADMSDAFIVRPGGTGTMEEFFEQWTWGQIGYHRKPIALLNVAGFFDPLLTMIDRMVARGFLSEKHRDMLIFETDISSVLTRFAAYEHPAEKGYAR</sequence>
<comment type="caution">
    <text evidence="5">The sequence shown here is derived from an EMBL/GenBank/DDBJ whole genome shotgun (WGS) entry which is preliminary data.</text>
</comment>
<evidence type="ECO:0000313" key="5">
    <source>
        <dbReference type="EMBL" id="GFE51828.1"/>
    </source>
</evidence>
<evidence type="ECO:0000313" key="6">
    <source>
        <dbReference type="Proteomes" id="UP000436522"/>
    </source>
</evidence>
<dbReference type="SUPFAM" id="SSF102405">
    <property type="entry name" value="MCP/YpsA-like"/>
    <property type="match status" value="1"/>
</dbReference>
<dbReference type="GO" id="GO:0009691">
    <property type="term" value="P:cytokinin biosynthetic process"/>
    <property type="evidence" value="ECO:0007669"/>
    <property type="project" value="TreeGrafter"/>
</dbReference>
<keyword evidence="6" id="KW-1185">Reference proteome</keyword>
<dbReference type="Gene3D" id="3.40.50.450">
    <property type="match status" value="1"/>
</dbReference>
<comment type="catalytic activity">
    <reaction evidence="1">
        <text>AMP + H2O = D-ribose 5-phosphate + adenine</text>
        <dbReference type="Rhea" id="RHEA:20129"/>
        <dbReference type="ChEBI" id="CHEBI:15377"/>
        <dbReference type="ChEBI" id="CHEBI:16708"/>
        <dbReference type="ChEBI" id="CHEBI:78346"/>
        <dbReference type="ChEBI" id="CHEBI:456215"/>
        <dbReference type="EC" id="3.2.2.4"/>
    </reaction>
</comment>
<proteinExistence type="inferred from homology"/>
<evidence type="ECO:0000256" key="1">
    <source>
        <dbReference type="ARBA" id="ARBA00000274"/>
    </source>
</evidence>
<evidence type="ECO:0000256" key="4">
    <source>
        <dbReference type="ARBA" id="ARBA00031983"/>
    </source>
</evidence>